<evidence type="ECO:0000256" key="8">
    <source>
        <dbReference type="ARBA" id="ARBA00022801"/>
    </source>
</evidence>
<feature type="active site" description="Proton donor" evidence="14">
    <location>
        <position position="91"/>
    </location>
</feature>
<comment type="cofactor">
    <cofactor evidence="1">
        <name>Mg(2+)</name>
        <dbReference type="ChEBI" id="CHEBI:18420"/>
    </cofactor>
</comment>
<comment type="similarity">
    <text evidence="3">Belongs to the HAD-like hydrolase superfamily. SerB family.</text>
</comment>
<sequence>MAKSSPHPFPVVQVLAPGLVSSEVLIGLEKALVKLEIAYTKVEQRFLLGRELELFERNGLRQFCAVRSHDLAILPAQFSADALQVLAMDMDSTLINIECIDEIADFAGKKAAVAEITAATMRGEIVNFSESLSKRVALLAGVPHTALHSVYEQRLQLNPGAELLIAGAHERHMHTLLVSGGFTFFTGRMQERLHLSETHSNELEIVDGILTGRVLGEIVDGTAKNHYVISACTTLGLTKKNALVMGDGANDLLMMADAGLSVAYRAKQVVKEKADIALDFVGLDAVLQLL</sequence>
<evidence type="ECO:0000256" key="6">
    <source>
        <dbReference type="ARBA" id="ARBA00022605"/>
    </source>
</evidence>
<dbReference type="InterPro" id="IPR023214">
    <property type="entry name" value="HAD_sf"/>
</dbReference>
<gene>
    <name evidence="15" type="primary">serB</name>
    <name evidence="15" type="ORF">NKE59_04895</name>
</gene>
<dbReference type="EMBL" id="CP099959">
    <property type="protein sequence ID" value="XCC56844.1"/>
    <property type="molecule type" value="Genomic_DNA"/>
</dbReference>
<feature type="active site" description="Nucleophile" evidence="14">
    <location>
        <position position="89"/>
    </location>
</feature>
<keyword evidence="10" id="KW-0718">Serine biosynthesis</keyword>
<keyword evidence="6" id="KW-0028">Amino-acid biosynthesis</keyword>
<dbReference type="NCBIfam" id="TIGR01488">
    <property type="entry name" value="HAD-SF-IB"/>
    <property type="match status" value="1"/>
</dbReference>
<dbReference type="GO" id="GO:0036424">
    <property type="term" value="F:L-phosphoserine phosphatase activity"/>
    <property type="evidence" value="ECO:0007669"/>
    <property type="project" value="InterPro"/>
</dbReference>
<dbReference type="SFLD" id="SFLDG01136">
    <property type="entry name" value="C1.6:_Phosphoserine_Phosphatas"/>
    <property type="match status" value="1"/>
</dbReference>
<keyword evidence="9" id="KW-0460">Magnesium</keyword>
<keyword evidence="7" id="KW-0479">Metal-binding</keyword>
<organism evidence="15">
    <name type="scientific">Polynucleobacter sp. UK-FUSCHL-C3</name>
    <dbReference type="NCBI Taxonomy" id="2955208"/>
    <lineage>
        <taxon>Bacteria</taxon>
        <taxon>Pseudomonadati</taxon>
        <taxon>Pseudomonadota</taxon>
        <taxon>Betaproteobacteria</taxon>
        <taxon>Burkholderiales</taxon>
        <taxon>Burkholderiaceae</taxon>
        <taxon>Polynucleobacter</taxon>
    </lineage>
</organism>
<dbReference type="AlphaFoldDB" id="A0AAU8A0B7"/>
<dbReference type="NCBIfam" id="TIGR00338">
    <property type="entry name" value="serB"/>
    <property type="match status" value="1"/>
</dbReference>
<dbReference type="SFLD" id="SFLDG01137">
    <property type="entry name" value="C1.6.1:_Phosphoserine_Phosphat"/>
    <property type="match status" value="1"/>
</dbReference>
<evidence type="ECO:0000256" key="10">
    <source>
        <dbReference type="ARBA" id="ARBA00023299"/>
    </source>
</evidence>
<dbReference type="InterPro" id="IPR050582">
    <property type="entry name" value="HAD-like_SerB"/>
</dbReference>
<evidence type="ECO:0000256" key="1">
    <source>
        <dbReference type="ARBA" id="ARBA00001946"/>
    </source>
</evidence>
<dbReference type="GO" id="GO:0005737">
    <property type="term" value="C:cytoplasm"/>
    <property type="evidence" value="ECO:0007669"/>
    <property type="project" value="TreeGrafter"/>
</dbReference>
<evidence type="ECO:0000256" key="2">
    <source>
        <dbReference type="ARBA" id="ARBA00005135"/>
    </source>
</evidence>
<dbReference type="PANTHER" id="PTHR43344">
    <property type="entry name" value="PHOSPHOSERINE PHOSPHATASE"/>
    <property type="match status" value="1"/>
</dbReference>
<name>A0AAU8A0B7_9BURK</name>
<evidence type="ECO:0000256" key="4">
    <source>
        <dbReference type="ARBA" id="ARBA00012640"/>
    </source>
</evidence>
<dbReference type="Gene3D" id="3.40.50.1000">
    <property type="entry name" value="HAD superfamily/HAD-like"/>
    <property type="match status" value="1"/>
</dbReference>
<dbReference type="SFLD" id="SFLDF00029">
    <property type="entry name" value="phosphoserine_phosphatase"/>
    <property type="match status" value="1"/>
</dbReference>
<comment type="pathway">
    <text evidence="2">Amino-acid biosynthesis; L-serine biosynthesis; L-serine from 3-phospho-D-glycerate: step 3/3.</text>
</comment>
<evidence type="ECO:0000256" key="9">
    <source>
        <dbReference type="ARBA" id="ARBA00022842"/>
    </source>
</evidence>
<evidence type="ECO:0000256" key="12">
    <source>
        <dbReference type="ARBA" id="ARBA00048138"/>
    </source>
</evidence>
<protein>
    <recommendedName>
        <fullName evidence="5">Phosphoserine phosphatase</fullName>
        <ecNumber evidence="4">3.1.3.3</ecNumber>
    </recommendedName>
    <alternativeName>
        <fullName evidence="11">O-phosphoserine phosphohydrolase</fullName>
    </alternativeName>
</protein>
<dbReference type="PANTHER" id="PTHR43344:SF2">
    <property type="entry name" value="PHOSPHOSERINE PHOSPHATASE"/>
    <property type="match status" value="1"/>
</dbReference>
<evidence type="ECO:0000256" key="3">
    <source>
        <dbReference type="ARBA" id="ARBA00009184"/>
    </source>
</evidence>
<comment type="catalytic activity">
    <reaction evidence="12">
        <text>O-phospho-L-serine + H2O = L-serine + phosphate</text>
        <dbReference type="Rhea" id="RHEA:21208"/>
        <dbReference type="ChEBI" id="CHEBI:15377"/>
        <dbReference type="ChEBI" id="CHEBI:33384"/>
        <dbReference type="ChEBI" id="CHEBI:43474"/>
        <dbReference type="ChEBI" id="CHEBI:57524"/>
        <dbReference type="EC" id="3.1.3.3"/>
    </reaction>
</comment>
<dbReference type="RefSeq" id="WP_353437845.1">
    <property type="nucleotide sequence ID" value="NZ_CP099959.1"/>
</dbReference>
<dbReference type="EC" id="3.1.3.3" evidence="4"/>
<dbReference type="GO" id="GO:0006564">
    <property type="term" value="P:L-serine biosynthetic process"/>
    <property type="evidence" value="ECO:0007669"/>
    <property type="project" value="UniProtKB-KW"/>
</dbReference>
<dbReference type="InterPro" id="IPR036412">
    <property type="entry name" value="HAD-like_sf"/>
</dbReference>
<dbReference type="SFLD" id="SFLDS00003">
    <property type="entry name" value="Haloacid_Dehalogenase"/>
    <property type="match status" value="1"/>
</dbReference>
<dbReference type="Pfam" id="PF12710">
    <property type="entry name" value="HAD"/>
    <property type="match status" value="1"/>
</dbReference>
<dbReference type="GO" id="GO:0000287">
    <property type="term" value="F:magnesium ion binding"/>
    <property type="evidence" value="ECO:0007669"/>
    <property type="project" value="TreeGrafter"/>
</dbReference>
<dbReference type="InterPro" id="IPR004469">
    <property type="entry name" value="PSP"/>
</dbReference>
<evidence type="ECO:0000256" key="11">
    <source>
        <dbReference type="ARBA" id="ARBA00031693"/>
    </source>
</evidence>
<comment type="catalytic activity">
    <reaction evidence="13">
        <text>O-phospho-D-serine + H2O = D-serine + phosphate</text>
        <dbReference type="Rhea" id="RHEA:24873"/>
        <dbReference type="ChEBI" id="CHEBI:15377"/>
        <dbReference type="ChEBI" id="CHEBI:35247"/>
        <dbReference type="ChEBI" id="CHEBI:43474"/>
        <dbReference type="ChEBI" id="CHEBI:58680"/>
        <dbReference type="EC" id="3.1.3.3"/>
    </reaction>
</comment>
<proteinExistence type="inferred from homology"/>
<accession>A0AAU8A0B7</accession>
<keyword evidence="8 15" id="KW-0378">Hydrolase</keyword>
<evidence type="ECO:0000256" key="5">
    <source>
        <dbReference type="ARBA" id="ARBA00015196"/>
    </source>
</evidence>
<evidence type="ECO:0000256" key="14">
    <source>
        <dbReference type="PIRSR" id="PIRSR604469-1"/>
    </source>
</evidence>
<dbReference type="SUPFAM" id="SSF56784">
    <property type="entry name" value="HAD-like"/>
    <property type="match status" value="1"/>
</dbReference>
<reference evidence="15" key="1">
    <citation type="submission" date="2022-06" db="EMBL/GenBank/DDBJ databases">
        <title>New Polynucleobacter species.</title>
        <authorList>
            <person name="Hahn M.W."/>
        </authorList>
    </citation>
    <scope>NUCLEOTIDE SEQUENCE</scope>
    <source>
        <strain evidence="15">UK-FUSCHL-C3</strain>
    </source>
</reference>
<evidence type="ECO:0000256" key="13">
    <source>
        <dbReference type="ARBA" id="ARBA00048523"/>
    </source>
</evidence>
<evidence type="ECO:0000313" key="15">
    <source>
        <dbReference type="EMBL" id="XCC56844.1"/>
    </source>
</evidence>
<evidence type="ECO:0000256" key="7">
    <source>
        <dbReference type="ARBA" id="ARBA00022723"/>
    </source>
</evidence>